<feature type="non-terminal residue" evidence="1">
    <location>
        <position position="315"/>
    </location>
</feature>
<organism evidence="1 2">
    <name type="scientific">Prorocentrum cordatum</name>
    <dbReference type="NCBI Taxonomy" id="2364126"/>
    <lineage>
        <taxon>Eukaryota</taxon>
        <taxon>Sar</taxon>
        <taxon>Alveolata</taxon>
        <taxon>Dinophyceae</taxon>
        <taxon>Prorocentrales</taxon>
        <taxon>Prorocentraceae</taxon>
        <taxon>Prorocentrum</taxon>
    </lineage>
</organism>
<accession>A0ABN9YHB5</accession>
<reference evidence="1" key="1">
    <citation type="submission" date="2023-10" db="EMBL/GenBank/DDBJ databases">
        <authorList>
            <person name="Chen Y."/>
            <person name="Shah S."/>
            <person name="Dougan E. K."/>
            <person name="Thang M."/>
            <person name="Chan C."/>
        </authorList>
    </citation>
    <scope>NUCLEOTIDE SEQUENCE [LARGE SCALE GENOMIC DNA]</scope>
</reference>
<proteinExistence type="predicted"/>
<dbReference type="Proteomes" id="UP001189429">
    <property type="component" value="Unassembled WGS sequence"/>
</dbReference>
<evidence type="ECO:0000313" key="2">
    <source>
        <dbReference type="Proteomes" id="UP001189429"/>
    </source>
</evidence>
<dbReference type="EMBL" id="CAUYUJ010022554">
    <property type="protein sequence ID" value="CAK0911299.1"/>
    <property type="molecule type" value="Genomic_DNA"/>
</dbReference>
<protein>
    <submittedName>
        <fullName evidence="1">Uncharacterized protein</fullName>
    </submittedName>
</protein>
<sequence length="315" mass="35912">GHLWECSSQLENALGRTTETPDHISKSAAYQVLTAAADQLDQLFERTMGTIERFYCMAHKVALEDRPRFMGRGHGCQLKEVENRGRGEKRERCRNMKADWWARVETTLALTAKLRRRDRGHQQLERLEKAARALAYTMPELKGHVTPTAELHHQIWRSRLKNLGNVPVDIIDGMAEQAELEKHAAVKRDYRESTRHFCQWLADTEAKPRVLHLITKPPVRREEEIATPANTTDYPVEIADMKAEVFSNIWSCNGLPHEQHAVILQNLRAQALSADYSAWTVEDLGAAPKGEPDRGQGIDKLSCSDIRRLPLEGRQ</sequence>
<name>A0ABN9YHB5_9DINO</name>
<keyword evidence="2" id="KW-1185">Reference proteome</keyword>
<gene>
    <name evidence="1" type="ORF">PCOR1329_LOCUS85219</name>
</gene>
<comment type="caution">
    <text evidence="1">The sequence shown here is derived from an EMBL/GenBank/DDBJ whole genome shotgun (WGS) entry which is preliminary data.</text>
</comment>
<evidence type="ECO:0000313" key="1">
    <source>
        <dbReference type="EMBL" id="CAK0911299.1"/>
    </source>
</evidence>
<feature type="non-terminal residue" evidence="1">
    <location>
        <position position="1"/>
    </location>
</feature>